<name>A0A1D3KAA2_PSEVE</name>
<sequence length="171" mass="19340">MQNAIKTAVSQQEVLDGFDQAKLPIDRDSIRSRRLLRLIELVEVLRTPNQQRTMWQMLLDAGANPDYILMRDCDDDVQNGRRPAIQVRINTLKHRGFVVLGYDADDRGFKLLLQDEGTSIARITVDKVSVRKFAEVLEDLVDDGTRPLTHPSANKAVSSNAVIQGDYLLRP</sequence>
<dbReference type="AlphaFoldDB" id="A0A1D3KAA2"/>
<proteinExistence type="predicted"/>
<keyword evidence="1" id="KW-0614">Plasmid</keyword>
<dbReference type="EMBL" id="LT599585">
    <property type="protein sequence ID" value="SBW85289.1"/>
    <property type="molecule type" value="Genomic_DNA"/>
</dbReference>
<gene>
    <name evidence="1" type="ORF">PVE_P0249</name>
</gene>
<organism evidence="1 2">
    <name type="scientific">Pseudomonas veronii 1YdBTEX2</name>
    <dbReference type="NCBI Taxonomy" id="1295141"/>
    <lineage>
        <taxon>Bacteria</taxon>
        <taxon>Pseudomonadati</taxon>
        <taxon>Pseudomonadota</taxon>
        <taxon>Gammaproteobacteria</taxon>
        <taxon>Pseudomonadales</taxon>
        <taxon>Pseudomonadaceae</taxon>
        <taxon>Pseudomonas</taxon>
    </lineage>
</organism>
<reference evidence="2" key="1">
    <citation type="submission" date="2016-07" db="EMBL/GenBank/DDBJ databases">
        <authorList>
            <person name="Florea S."/>
            <person name="Webb J.S."/>
            <person name="Jaromczyk J."/>
            <person name="Schardl C.L."/>
        </authorList>
    </citation>
    <scope>NUCLEOTIDE SEQUENCE [LARGE SCALE GENOMIC DNA]</scope>
    <source>
        <strain evidence="2">1YdBTEX2</strain>
        <plasmid evidence="2">Plasmid pve_Plasmid</plasmid>
    </source>
</reference>
<protein>
    <submittedName>
        <fullName evidence="1">Uncharacterized protein</fullName>
    </submittedName>
</protein>
<accession>A0A1D3KAA2</accession>
<geneLocation type="plasmid" evidence="2">
    <name>pve_Plasmid</name>
</geneLocation>
<dbReference type="Proteomes" id="UP000245431">
    <property type="component" value="Plasmid PVE_plasmid"/>
</dbReference>
<evidence type="ECO:0000313" key="1">
    <source>
        <dbReference type="EMBL" id="SBW85289.1"/>
    </source>
</evidence>
<evidence type="ECO:0000313" key="2">
    <source>
        <dbReference type="Proteomes" id="UP000245431"/>
    </source>
</evidence>